<keyword evidence="9" id="KW-1185">Reference proteome</keyword>
<sequence>MTNKWFVFEGGRRNVTARQTVRQFGSFVLCRILTGAVDLLIMFVGVDLLGLAPALLKILANLIVIVLNYFAGKAVVFRESHADTGFHISSPDDLRNKTGRESGKEVK</sequence>
<keyword evidence="3 6" id="KW-1133">Transmembrane helix</keyword>
<feature type="region of interest" description="Disordered" evidence="5">
    <location>
        <begin position="84"/>
        <end position="107"/>
    </location>
</feature>
<dbReference type="EMBL" id="JAJEQX010000017">
    <property type="protein sequence ID" value="MCC2254807.1"/>
    <property type="molecule type" value="Genomic_DNA"/>
</dbReference>
<evidence type="ECO:0000256" key="1">
    <source>
        <dbReference type="ARBA" id="ARBA00004141"/>
    </source>
</evidence>
<evidence type="ECO:0000256" key="4">
    <source>
        <dbReference type="ARBA" id="ARBA00023136"/>
    </source>
</evidence>
<comment type="subcellular location">
    <subcellularLocation>
        <location evidence="1">Membrane</location>
        <topology evidence="1">Multi-pass membrane protein</topology>
    </subcellularLocation>
</comment>
<evidence type="ECO:0000256" key="6">
    <source>
        <dbReference type="SAM" id="Phobius"/>
    </source>
</evidence>
<name>A0ABS8FXW2_9FIRM</name>
<organism evidence="8 9">
    <name type="scientific">Ruminococcus turbiniformis</name>
    <dbReference type="NCBI Taxonomy" id="2881258"/>
    <lineage>
        <taxon>Bacteria</taxon>
        <taxon>Bacillati</taxon>
        <taxon>Bacillota</taxon>
        <taxon>Clostridia</taxon>
        <taxon>Eubacteriales</taxon>
        <taxon>Oscillospiraceae</taxon>
        <taxon>Ruminococcus</taxon>
    </lineage>
</organism>
<gene>
    <name evidence="8" type="ORF">LKD70_10310</name>
</gene>
<dbReference type="InterPro" id="IPR007267">
    <property type="entry name" value="GtrA_DPMS_TM"/>
</dbReference>
<proteinExistence type="predicted"/>
<dbReference type="Pfam" id="PF04138">
    <property type="entry name" value="GtrA_DPMS_TM"/>
    <property type="match status" value="1"/>
</dbReference>
<dbReference type="Proteomes" id="UP001198151">
    <property type="component" value="Unassembled WGS sequence"/>
</dbReference>
<keyword evidence="4 6" id="KW-0472">Membrane</keyword>
<feature type="transmembrane region" description="Helical" evidence="6">
    <location>
        <begin position="21"/>
        <end position="44"/>
    </location>
</feature>
<feature type="domain" description="GtrA/DPMS transmembrane" evidence="7">
    <location>
        <begin position="2"/>
        <end position="77"/>
    </location>
</feature>
<evidence type="ECO:0000313" key="9">
    <source>
        <dbReference type="Proteomes" id="UP001198151"/>
    </source>
</evidence>
<protein>
    <submittedName>
        <fullName evidence="8">GtrA family protein</fullName>
    </submittedName>
</protein>
<reference evidence="8 9" key="1">
    <citation type="submission" date="2021-10" db="EMBL/GenBank/DDBJ databases">
        <title>Anaerobic single-cell dispensing facilitates the cultivation of human gut bacteria.</title>
        <authorList>
            <person name="Afrizal A."/>
        </authorList>
    </citation>
    <scope>NUCLEOTIDE SEQUENCE [LARGE SCALE GENOMIC DNA]</scope>
    <source>
        <strain evidence="8 9">CLA-AA-H200</strain>
    </source>
</reference>
<keyword evidence="2 6" id="KW-0812">Transmembrane</keyword>
<evidence type="ECO:0000313" key="8">
    <source>
        <dbReference type="EMBL" id="MCC2254807.1"/>
    </source>
</evidence>
<evidence type="ECO:0000256" key="2">
    <source>
        <dbReference type="ARBA" id="ARBA00022692"/>
    </source>
</evidence>
<feature type="transmembrane region" description="Helical" evidence="6">
    <location>
        <begin position="50"/>
        <end position="71"/>
    </location>
</feature>
<evidence type="ECO:0000259" key="7">
    <source>
        <dbReference type="Pfam" id="PF04138"/>
    </source>
</evidence>
<evidence type="ECO:0000256" key="3">
    <source>
        <dbReference type="ARBA" id="ARBA00022989"/>
    </source>
</evidence>
<evidence type="ECO:0000256" key="5">
    <source>
        <dbReference type="SAM" id="MobiDB-lite"/>
    </source>
</evidence>
<comment type="caution">
    <text evidence="8">The sequence shown here is derived from an EMBL/GenBank/DDBJ whole genome shotgun (WGS) entry which is preliminary data.</text>
</comment>
<accession>A0ABS8FXW2</accession>